<evidence type="ECO:0000313" key="2">
    <source>
        <dbReference type="EMBL" id="GAA5043904.1"/>
    </source>
</evidence>
<dbReference type="EMBL" id="BAABKX010000001">
    <property type="protein sequence ID" value="GAA5043904.1"/>
    <property type="molecule type" value="Genomic_DNA"/>
</dbReference>
<protein>
    <recommendedName>
        <fullName evidence="1">Transcription regulator TrmB N-terminal domain-containing protein</fullName>
    </recommendedName>
</protein>
<dbReference type="SUPFAM" id="SSF46785">
    <property type="entry name" value="Winged helix' DNA-binding domain"/>
    <property type="match status" value="1"/>
</dbReference>
<proteinExistence type="predicted"/>
<dbReference type="Proteomes" id="UP001501729">
    <property type="component" value="Unassembled WGS sequence"/>
</dbReference>
<evidence type="ECO:0000313" key="3">
    <source>
        <dbReference type="Proteomes" id="UP001501729"/>
    </source>
</evidence>
<name>A0AAV3UDK3_9EURY</name>
<dbReference type="AlphaFoldDB" id="A0AAV3UDK3"/>
<dbReference type="InterPro" id="IPR036388">
    <property type="entry name" value="WH-like_DNA-bd_sf"/>
</dbReference>
<dbReference type="Pfam" id="PF01978">
    <property type="entry name" value="TrmB"/>
    <property type="match status" value="1"/>
</dbReference>
<reference evidence="2 3" key="1">
    <citation type="journal article" date="2019" name="Int. J. Syst. Evol. Microbiol.">
        <title>The Global Catalogue of Microorganisms (GCM) 10K type strain sequencing project: providing services to taxonomists for standard genome sequencing and annotation.</title>
        <authorList>
            <consortium name="The Broad Institute Genomics Platform"/>
            <consortium name="The Broad Institute Genome Sequencing Center for Infectious Disease"/>
            <person name="Wu L."/>
            <person name="Ma J."/>
        </authorList>
    </citation>
    <scope>NUCLEOTIDE SEQUENCE [LARGE SCALE GENOMIC DNA]</scope>
    <source>
        <strain evidence="2 3">JCM 17504</strain>
    </source>
</reference>
<dbReference type="Gene3D" id="1.10.10.10">
    <property type="entry name" value="Winged helix-like DNA-binding domain superfamily/Winged helix DNA-binding domain"/>
    <property type="match status" value="1"/>
</dbReference>
<sequence>MPDELASPRAKLVYLYLTTTRTATLDELQNGLGLPKMSLYTIVRTLRERDLVEQEGDTVTLSN</sequence>
<dbReference type="InterPro" id="IPR036390">
    <property type="entry name" value="WH_DNA-bd_sf"/>
</dbReference>
<organism evidence="2 3">
    <name type="scientific">Haladaptatus pallidirubidus</name>
    <dbReference type="NCBI Taxonomy" id="1008152"/>
    <lineage>
        <taxon>Archaea</taxon>
        <taxon>Methanobacteriati</taxon>
        <taxon>Methanobacteriota</taxon>
        <taxon>Stenosarchaea group</taxon>
        <taxon>Halobacteria</taxon>
        <taxon>Halobacteriales</taxon>
        <taxon>Haladaptataceae</taxon>
        <taxon>Haladaptatus</taxon>
    </lineage>
</organism>
<keyword evidence="3" id="KW-1185">Reference proteome</keyword>
<feature type="domain" description="Transcription regulator TrmB N-terminal" evidence="1">
    <location>
        <begin position="13"/>
        <end position="57"/>
    </location>
</feature>
<evidence type="ECO:0000259" key="1">
    <source>
        <dbReference type="Pfam" id="PF01978"/>
    </source>
</evidence>
<accession>A0AAV3UDK3</accession>
<gene>
    <name evidence="2" type="ORF">GCM10025751_09360</name>
</gene>
<comment type="caution">
    <text evidence="2">The sequence shown here is derived from an EMBL/GenBank/DDBJ whole genome shotgun (WGS) entry which is preliminary data.</text>
</comment>
<dbReference type="InterPro" id="IPR002831">
    <property type="entry name" value="Tscrpt_reg_TrmB_N"/>
</dbReference>